<accession>A0A6J4JT56</accession>
<gene>
    <name evidence="1" type="ORF">AVDCRST_MAG27-4332</name>
</gene>
<name>A0A6J4JT56_9PROT</name>
<reference evidence="1" key="1">
    <citation type="submission" date="2020-02" db="EMBL/GenBank/DDBJ databases">
        <authorList>
            <person name="Meier V. D."/>
        </authorList>
    </citation>
    <scope>NUCLEOTIDE SEQUENCE</scope>
    <source>
        <strain evidence="1">AVDCRST_MAG27</strain>
    </source>
</reference>
<protein>
    <submittedName>
        <fullName evidence="1">Uncharacterized protein</fullName>
    </submittedName>
</protein>
<dbReference type="EMBL" id="CADCTD010000180">
    <property type="protein sequence ID" value="CAA9286918.1"/>
    <property type="molecule type" value="Genomic_DNA"/>
</dbReference>
<evidence type="ECO:0000313" key="1">
    <source>
        <dbReference type="EMBL" id="CAA9286918.1"/>
    </source>
</evidence>
<proteinExistence type="predicted"/>
<sequence>MTAGRRYAFLPFLYDEAAAAIRLAQDGQLGAGVARYAASGG</sequence>
<dbReference type="AlphaFoldDB" id="A0A6J4JT56"/>
<organism evidence="1">
    <name type="scientific">uncultured Craurococcus sp</name>
    <dbReference type="NCBI Taxonomy" id="1135998"/>
    <lineage>
        <taxon>Bacteria</taxon>
        <taxon>Pseudomonadati</taxon>
        <taxon>Pseudomonadota</taxon>
        <taxon>Alphaproteobacteria</taxon>
        <taxon>Acetobacterales</taxon>
        <taxon>Acetobacteraceae</taxon>
        <taxon>Craurococcus</taxon>
        <taxon>environmental samples</taxon>
    </lineage>
</organism>